<keyword evidence="5 9" id="KW-1133">Transmembrane helix</keyword>
<comment type="subcellular location">
    <subcellularLocation>
        <location evidence="1">Cell membrane</location>
        <topology evidence="1">Multi-pass membrane protein</topology>
    </subcellularLocation>
</comment>
<evidence type="ECO:0000256" key="8">
    <source>
        <dbReference type="ARBA" id="ARBA00041114"/>
    </source>
</evidence>
<evidence type="ECO:0000256" key="4">
    <source>
        <dbReference type="ARBA" id="ARBA00022692"/>
    </source>
</evidence>
<dbReference type="AlphaFoldDB" id="A0A0E0XV94"/>
<reference evidence="10 11" key="1">
    <citation type="journal article" date="2012" name="PLoS ONE">
        <title>Genomic comparison of Escherichia coli O104:H4 isolates from 2009 and 2011 reveals plasmid, and prophage heterogeneity, including Shiga toxin encoding phage stx2.</title>
        <authorList>
            <consortium name="Threat Characterization Consortium"/>
            <person name="Ahmed S.A."/>
            <person name="Awosika J."/>
            <person name="Baldwin C."/>
            <person name="Bishop-Lilly K.A."/>
            <person name="Biswas B."/>
            <person name="Broomall S."/>
            <person name="Chain P.S."/>
            <person name="Chertkov O."/>
            <person name="Chokoshvili O."/>
            <person name="Coyne S."/>
            <person name="Davenport K."/>
            <person name="Detter J.C."/>
            <person name="Dorman W."/>
            <person name="Erkkila T.H."/>
            <person name="Folster J.P."/>
            <person name="Frey K.G."/>
            <person name="George M."/>
            <person name="Gleasner C."/>
            <person name="Henry M."/>
            <person name="Hill K.K."/>
            <person name="Hubbard K."/>
            <person name="Insalaco J."/>
            <person name="Johnson S."/>
            <person name="Kitzmiller A."/>
            <person name="Krepps M."/>
            <person name="Lo C.C."/>
            <person name="Luu T."/>
            <person name="McNew L.A."/>
            <person name="Minogue T."/>
            <person name="Munk C.A."/>
            <person name="Osborne B."/>
            <person name="Patel M."/>
            <person name="Reitenga K.G."/>
            <person name="Rosenzweig C.N."/>
            <person name="Shea A."/>
            <person name="Shen X."/>
            <person name="Strockbine N."/>
            <person name="Tarr C."/>
            <person name="Teshima H."/>
            <person name="van Gieson E."/>
            <person name="Verratti K."/>
            <person name="Wolcott M."/>
            <person name="Xie G."/>
            <person name="Sozhamannan S."/>
            <person name="Gibbons H.S."/>
        </authorList>
    </citation>
    <scope>NUCLEOTIDE SEQUENCE [LARGE SCALE GENOMIC DNA]</scope>
    <source>
        <strain evidence="10 11">2011C-3493</strain>
    </source>
</reference>
<feature type="transmembrane region" description="Helical" evidence="9">
    <location>
        <begin position="12"/>
        <end position="37"/>
    </location>
</feature>
<dbReference type="GO" id="GO:0009306">
    <property type="term" value="P:protein secretion"/>
    <property type="evidence" value="ECO:0007669"/>
    <property type="project" value="InterPro"/>
</dbReference>
<dbReference type="PRINTS" id="PR00952">
    <property type="entry name" value="TYPE3IMQPROT"/>
</dbReference>
<dbReference type="GO" id="GO:0005886">
    <property type="term" value="C:plasma membrane"/>
    <property type="evidence" value="ECO:0007669"/>
    <property type="project" value="UniProtKB-SubCell"/>
</dbReference>
<evidence type="ECO:0000313" key="10">
    <source>
        <dbReference type="EMBL" id="AFS72950.1"/>
    </source>
</evidence>
<evidence type="ECO:0000256" key="2">
    <source>
        <dbReference type="ARBA" id="ARBA00006156"/>
    </source>
</evidence>
<evidence type="ECO:0000313" key="11">
    <source>
        <dbReference type="Proteomes" id="UP000006167"/>
    </source>
</evidence>
<keyword evidence="3" id="KW-1003">Cell membrane</keyword>
<dbReference type="InterPro" id="IPR006306">
    <property type="entry name" value="T3SS_HrpO"/>
</dbReference>
<dbReference type="NCBIfam" id="NF011861">
    <property type="entry name" value="PRK15333.1"/>
    <property type="match status" value="1"/>
</dbReference>
<evidence type="ECO:0000256" key="5">
    <source>
        <dbReference type="ARBA" id="ARBA00022989"/>
    </source>
</evidence>
<evidence type="ECO:0000256" key="1">
    <source>
        <dbReference type="ARBA" id="ARBA00004651"/>
    </source>
</evidence>
<organism evidence="10 11">
    <name type="scientific">Escherichia coli O104:H4 (strain 2011C-3493)</name>
    <dbReference type="NCBI Taxonomy" id="1133852"/>
    <lineage>
        <taxon>Bacteria</taxon>
        <taxon>Pseudomonadati</taxon>
        <taxon>Pseudomonadota</taxon>
        <taxon>Gammaproteobacteria</taxon>
        <taxon>Enterobacterales</taxon>
        <taxon>Enterobacteriaceae</taxon>
        <taxon>Escherichia</taxon>
    </lineage>
</organism>
<dbReference type="PANTHER" id="PTHR34040">
    <property type="entry name" value="FLAGELLAR BIOSYNTHETIC PROTEIN FLIQ"/>
    <property type="match status" value="1"/>
</dbReference>
<proteinExistence type="inferred from homology"/>
<evidence type="ECO:0000256" key="3">
    <source>
        <dbReference type="ARBA" id="ARBA00022475"/>
    </source>
</evidence>
<dbReference type="PATRIC" id="fig|1133852.3.peg.1083"/>
<dbReference type="PIRSF" id="PIRSF004669">
    <property type="entry name" value="FliQ"/>
    <property type="match status" value="1"/>
</dbReference>
<dbReference type="KEGG" id="esl:O3K_05165"/>
<keyword evidence="4 9" id="KW-0812">Transmembrane</keyword>
<evidence type="ECO:0000256" key="9">
    <source>
        <dbReference type="SAM" id="Phobius"/>
    </source>
</evidence>
<keyword evidence="7 9" id="KW-0472">Membrane</keyword>
<dbReference type="RefSeq" id="WP_000998122.1">
    <property type="nucleotide sequence ID" value="NC_018658.1"/>
</dbReference>
<accession>A0A0E0XV94</accession>
<dbReference type="EMBL" id="CP003289">
    <property type="protein sequence ID" value="AFS72950.1"/>
    <property type="molecule type" value="Genomic_DNA"/>
</dbReference>
<protein>
    <recommendedName>
        <fullName evidence="8">Surface presentation of antigens protein SpaQ</fullName>
    </recommendedName>
</protein>
<gene>
    <name evidence="10" type="ordered locus">O3K_05165</name>
</gene>
<comment type="similarity">
    <text evidence="2">Belongs to the FliQ/MopD/SpaQ family.</text>
</comment>
<dbReference type="NCBIfam" id="TIGR01403">
    <property type="entry name" value="fliQ_rel_III"/>
    <property type="match status" value="1"/>
</dbReference>
<dbReference type="InterPro" id="IPR002191">
    <property type="entry name" value="Bac_export_3"/>
</dbReference>
<sequence length="86" mass="9429">MNDIVFAGNRALYLILVMSAGPIAVATFVGLLVGLFQTVTQLQEQTLPFGVKLLCVSICFFLMSGWYGEKLYSFGIEMLNLAFARG</sequence>
<keyword evidence="6" id="KW-0843">Virulence</keyword>
<dbReference type="Proteomes" id="UP000006167">
    <property type="component" value="Chromosome"/>
</dbReference>
<evidence type="ECO:0000256" key="7">
    <source>
        <dbReference type="ARBA" id="ARBA00023136"/>
    </source>
</evidence>
<evidence type="ECO:0000256" key="6">
    <source>
        <dbReference type="ARBA" id="ARBA00023026"/>
    </source>
</evidence>
<dbReference type="HOGENOM" id="CLU_164516_1_2_6"/>
<name>A0A0E0XV94_ECO1C</name>
<dbReference type="PANTHER" id="PTHR34040:SF7">
    <property type="entry name" value="SURFACE PRESENTATION OF ANTIGENS PROTEIN SPAQ"/>
    <property type="match status" value="1"/>
</dbReference>
<feature type="transmembrane region" description="Helical" evidence="9">
    <location>
        <begin position="49"/>
        <end position="68"/>
    </location>
</feature>
<dbReference type="Pfam" id="PF01313">
    <property type="entry name" value="Bac_export_3"/>
    <property type="match status" value="1"/>
</dbReference>